<sequence>MSDDLLPLLEEHKTKTLASYTQTSSISPFSFQGSAFWFIPADVDFPCRKLFPFLESFFYLVSATNLSELAIIKKVELIFGYTPINHTNKHQDTIDYSKSTEKKFVLEPTQFKPIKHHLAQSCASKYAFFSSSCDDKNLSIRKNLVPLIIYKINLQCENEYLLVIPNSLNQPHIDDPDQNQTFISDIPSIMNIKTTGSLLQTLGSDETNFFNDYAEKNHLFLQPPVNLDINCCFFSISDIVSSNSLDFDGIDQLFLLPGFTKSTLKNSTNLLFHPRIKLRHVGSVDSTDSLTPYSAQSSITKPQLACIQLVIPPLYFTFCDTLTDTCTFSKNVLIFYQLYKCYTSNSEYKNPFIKNYKKLLVSDQNIWIKQYSLKIDALIQCTQKQTELEQTNLDKSLSQNADFLDCVWDLMCQAHDQNDIIDLYIAICDAFEQLGSDFKPNIRESNTLPLADLISKRSLQSHNSFHNKELDKYTQEIIKKIHSYIDDCPPLGMFYIGYSKIVQDYLEFFSKSIYGIKLGINSYFKTLIQKCPENPENLMNLIYHLYCIKKTVCYILSEFGLKDQELQNISQDSSEIQFEDWDGPTQKREFFKCLISEFIGSYLNHHFFAPNSSSNNFISNKNEFKLEYVEYSFKYFISCAHVSNYKVFKNLIQETCTVDWISIYSEHENMLDVENKKRDKQNTSKSPINSNIPKQMVVFNSQPDLMGFKSNSDSCDIIKQPSINEDFELIETKGDILYTFLCKLLI</sequence>
<comment type="caution">
    <text evidence="1">The sequence shown here is derived from an EMBL/GenBank/DDBJ whole genome shotgun (WGS) entry which is preliminary data.</text>
</comment>
<evidence type="ECO:0000313" key="1">
    <source>
        <dbReference type="EMBL" id="PVU86235.1"/>
    </source>
</evidence>
<evidence type="ECO:0000313" key="2">
    <source>
        <dbReference type="Proteomes" id="UP000245383"/>
    </source>
</evidence>
<proteinExistence type="predicted"/>
<dbReference type="AlphaFoldDB" id="A0A2T9Y1M5"/>
<dbReference type="Proteomes" id="UP000245383">
    <property type="component" value="Unassembled WGS sequence"/>
</dbReference>
<dbReference type="STRING" id="133385.A0A2T9Y1M5"/>
<keyword evidence="2" id="KW-1185">Reference proteome</keyword>
<organism evidence="1 2">
    <name type="scientific">Smittium simulii</name>
    <dbReference type="NCBI Taxonomy" id="133385"/>
    <lineage>
        <taxon>Eukaryota</taxon>
        <taxon>Fungi</taxon>
        <taxon>Fungi incertae sedis</taxon>
        <taxon>Zoopagomycota</taxon>
        <taxon>Kickxellomycotina</taxon>
        <taxon>Harpellomycetes</taxon>
        <taxon>Harpellales</taxon>
        <taxon>Legeriomycetaceae</taxon>
        <taxon>Smittium</taxon>
    </lineage>
</organism>
<dbReference type="EMBL" id="MBFR01000705">
    <property type="protein sequence ID" value="PVU86235.1"/>
    <property type="molecule type" value="Genomic_DNA"/>
</dbReference>
<name>A0A2T9Y1M5_9FUNG</name>
<gene>
    <name evidence="1" type="ORF">BB561_006780</name>
</gene>
<protein>
    <submittedName>
        <fullName evidence="1">Uncharacterized protein</fullName>
    </submittedName>
</protein>
<reference evidence="1 2" key="1">
    <citation type="journal article" date="2018" name="MBio">
        <title>Comparative Genomics Reveals the Core Gene Toolbox for the Fungus-Insect Symbiosis.</title>
        <authorList>
            <person name="Wang Y."/>
            <person name="Stata M."/>
            <person name="Wang W."/>
            <person name="Stajich J.E."/>
            <person name="White M.M."/>
            <person name="Moncalvo J.M."/>
        </authorList>
    </citation>
    <scope>NUCLEOTIDE SEQUENCE [LARGE SCALE GENOMIC DNA]</scope>
    <source>
        <strain evidence="1 2">SWE-8-4</strain>
    </source>
</reference>
<accession>A0A2T9Y1M5</accession>